<dbReference type="KEGG" id="eiv:EIN_260020"/>
<sequence>NSWSTGWGEYNNYIRIKTTNLCGIGWRIGDYVYPLNMVVFANTCILDKHCESCNMNTHKCSACKSGYTLNSYNRCVAKTVKVGKLYDCEWTSCNQTKN</sequence>
<name>A0A0A1UD51_ENTIV</name>
<evidence type="ECO:0000313" key="1">
    <source>
        <dbReference type="EMBL" id="ELP94364.1"/>
    </source>
</evidence>
<dbReference type="VEuPathDB" id="AmoebaDB:EIN_260020"/>
<dbReference type="GeneID" id="14893351"/>
<proteinExistence type="predicted"/>
<dbReference type="AlphaFoldDB" id="A0A0A1UD51"/>
<reference evidence="1 2" key="1">
    <citation type="submission" date="2012-10" db="EMBL/GenBank/DDBJ databases">
        <authorList>
            <person name="Zafar N."/>
            <person name="Inman J."/>
            <person name="Hall N."/>
            <person name="Lorenzi H."/>
            <person name="Caler E."/>
        </authorList>
    </citation>
    <scope>NUCLEOTIDE SEQUENCE [LARGE SCALE GENOMIC DNA]</scope>
    <source>
        <strain evidence="1 2">IP1</strain>
    </source>
</reference>
<dbReference type="Proteomes" id="UP000014680">
    <property type="component" value="Unassembled WGS sequence"/>
</dbReference>
<keyword evidence="2" id="KW-1185">Reference proteome</keyword>
<gene>
    <name evidence="1" type="ORF">EIN_260020</name>
</gene>
<evidence type="ECO:0000313" key="2">
    <source>
        <dbReference type="Proteomes" id="UP000014680"/>
    </source>
</evidence>
<accession>A0A0A1UD51</accession>
<feature type="non-terminal residue" evidence="1">
    <location>
        <position position="1"/>
    </location>
</feature>
<organism evidence="1 2">
    <name type="scientific">Entamoeba invadens IP1</name>
    <dbReference type="NCBI Taxonomy" id="370355"/>
    <lineage>
        <taxon>Eukaryota</taxon>
        <taxon>Amoebozoa</taxon>
        <taxon>Evosea</taxon>
        <taxon>Archamoebae</taxon>
        <taxon>Mastigamoebida</taxon>
        <taxon>Entamoebidae</taxon>
        <taxon>Entamoeba</taxon>
    </lineage>
</organism>
<dbReference type="EMBL" id="KB206237">
    <property type="protein sequence ID" value="ELP94364.1"/>
    <property type="molecule type" value="Genomic_DNA"/>
</dbReference>
<protein>
    <submittedName>
        <fullName evidence="1">Cysteine peptidase</fullName>
    </submittedName>
</protein>
<dbReference type="RefSeq" id="XP_004261135.1">
    <property type="nucleotide sequence ID" value="XM_004261087.1"/>
</dbReference>